<dbReference type="PANTHER" id="PTHR34290">
    <property type="entry name" value="SI:CH73-390P7.2"/>
    <property type="match status" value="1"/>
</dbReference>
<name>A0ABT7Y526_9VIBR</name>
<organism evidence="1 2">
    <name type="scientific">Vibrio agarivorans</name>
    <dbReference type="NCBI Taxonomy" id="153622"/>
    <lineage>
        <taxon>Bacteria</taxon>
        <taxon>Pseudomonadati</taxon>
        <taxon>Pseudomonadota</taxon>
        <taxon>Gammaproteobacteria</taxon>
        <taxon>Vibrionales</taxon>
        <taxon>Vibrionaceae</taxon>
        <taxon>Vibrio</taxon>
    </lineage>
</organism>
<reference evidence="1" key="1">
    <citation type="submission" date="2024-05" db="EMBL/GenBank/DDBJ databases">
        <title>Genome Sequences of Four Agar- Degrading Marine Bacteria.</title>
        <authorList>
            <person name="Phillips E.K."/>
            <person name="Shaffer J.C."/>
            <person name="Henson M.W."/>
            <person name="Temperton B."/>
            <person name="Thrash C.J."/>
            <person name="Martin M.O."/>
        </authorList>
    </citation>
    <scope>NUCLEOTIDE SEQUENCE</scope>
    <source>
        <strain evidence="1">EKP203</strain>
    </source>
</reference>
<dbReference type="PANTHER" id="PTHR34290:SF2">
    <property type="entry name" value="OS04G0668800 PROTEIN"/>
    <property type="match status" value="1"/>
</dbReference>
<dbReference type="Proteomes" id="UP001169719">
    <property type="component" value="Unassembled WGS sequence"/>
</dbReference>
<proteinExistence type="predicted"/>
<dbReference type="Pfam" id="PF04134">
    <property type="entry name" value="DCC1-like"/>
    <property type="match status" value="1"/>
</dbReference>
<gene>
    <name evidence="1" type="ORF">QWJ08_17110</name>
</gene>
<dbReference type="InterPro" id="IPR044691">
    <property type="entry name" value="DCC1_Trx"/>
</dbReference>
<protein>
    <submittedName>
        <fullName evidence="1">DUF393 domain-containing protein</fullName>
    </submittedName>
</protein>
<evidence type="ECO:0000313" key="1">
    <source>
        <dbReference type="EMBL" id="MDN2483065.1"/>
    </source>
</evidence>
<accession>A0ABT7Y526</accession>
<evidence type="ECO:0000313" key="2">
    <source>
        <dbReference type="Proteomes" id="UP001169719"/>
    </source>
</evidence>
<sequence length="129" mass="14813">MSELVLYYDGKCPLCSKEMGHLRKHDKSGKLLLIDVHSERFQSQNSVTKEEAMLILHAIDHQGTLYLGLDAAHKAWSLLGKRWLYGPLRLPLIKPIADRLYVWFAKNRYPLSARLLGKASCDSGRCYKR</sequence>
<dbReference type="InterPro" id="IPR007263">
    <property type="entry name" value="DCC1-like"/>
</dbReference>
<keyword evidence="2" id="KW-1185">Reference proteome</keyword>
<comment type="caution">
    <text evidence="1">The sequence shown here is derived from an EMBL/GenBank/DDBJ whole genome shotgun (WGS) entry which is preliminary data.</text>
</comment>
<dbReference type="RefSeq" id="WP_289963118.1">
    <property type="nucleotide sequence ID" value="NZ_JAUEOZ010000002.1"/>
</dbReference>
<dbReference type="EMBL" id="JAUEOZ010000002">
    <property type="protein sequence ID" value="MDN2483065.1"/>
    <property type="molecule type" value="Genomic_DNA"/>
</dbReference>